<dbReference type="InterPro" id="IPR001433">
    <property type="entry name" value="OxRdtase_FAD/NAD-bd"/>
</dbReference>
<dbReference type="GO" id="GO:0016491">
    <property type="term" value="F:oxidoreductase activity"/>
    <property type="evidence" value="ECO:0007669"/>
    <property type="project" value="InterPro"/>
</dbReference>
<evidence type="ECO:0000313" key="6">
    <source>
        <dbReference type="Proteomes" id="UP000319212"/>
    </source>
</evidence>
<dbReference type="Pfam" id="PF00175">
    <property type="entry name" value="NAD_binding_1"/>
    <property type="match status" value="1"/>
</dbReference>
<dbReference type="OrthoDB" id="9796486at2"/>
<dbReference type="PRINTS" id="PR00410">
    <property type="entry name" value="PHEHYDRXLASE"/>
</dbReference>
<keyword evidence="2" id="KW-0479">Metal-binding</keyword>
<keyword evidence="2" id="KW-0001">2Fe-2S</keyword>
<organism evidence="5 6">
    <name type="scientific">Variovorax guangxiensis</name>
    <dbReference type="NCBI Taxonomy" id="1775474"/>
    <lineage>
        <taxon>Bacteria</taxon>
        <taxon>Pseudomonadati</taxon>
        <taxon>Pseudomonadota</taxon>
        <taxon>Betaproteobacteria</taxon>
        <taxon>Burkholderiales</taxon>
        <taxon>Comamonadaceae</taxon>
        <taxon>Variovorax</taxon>
    </lineage>
</organism>
<dbReference type="Pfam" id="PF00970">
    <property type="entry name" value="FAD_binding_6"/>
    <property type="match status" value="1"/>
</dbReference>
<accession>A0A502DEF0</accession>
<dbReference type="EMBL" id="RCZI01000008">
    <property type="protein sequence ID" value="TPG23658.1"/>
    <property type="molecule type" value="Genomic_DNA"/>
</dbReference>
<dbReference type="Gene3D" id="3.40.50.80">
    <property type="entry name" value="Nucleotide-binding domain of ferredoxin-NADP reductase (FNR) module"/>
    <property type="match status" value="1"/>
</dbReference>
<keyword evidence="2" id="KW-0411">Iron-sulfur</keyword>
<sequence length="246" mass="26349">MTAAPQSPWHEATVVRVAPLTPRIVSVFLSAPVRPPIAGQHLVVRLTAPDGYAAQRSYSIASSPAAELIELVIEKFEDGEVSPFFHEVVQPGDAIEVRGPLGGHFVWRAEEGGPLLLVAGGSGIAPLMAMLRAWRDAASSTPVLLLSSARTWDDLAFRDELIALQARVPLFSFVAATTREAAHREGDLGRRFDAAALQAALRRWSHAPEHAYVCGANRFVEAMASGLLESGVPAARIRTERYGGAG</sequence>
<proteinExistence type="predicted"/>
<feature type="domain" description="FAD-binding FR-type" evidence="4">
    <location>
        <begin position="7"/>
        <end position="107"/>
    </location>
</feature>
<dbReference type="AlphaFoldDB" id="A0A502DEF0"/>
<dbReference type="RefSeq" id="WP_140844950.1">
    <property type="nucleotide sequence ID" value="NZ_RCZI01000008.1"/>
</dbReference>
<dbReference type="InterPro" id="IPR050415">
    <property type="entry name" value="MRET"/>
</dbReference>
<evidence type="ECO:0000256" key="1">
    <source>
        <dbReference type="ARBA" id="ARBA00001974"/>
    </source>
</evidence>
<gene>
    <name evidence="5" type="ORF">EAH82_19905</name>
</gene>
<dbReference type="InterPro" id="IPR001709">
    <property type="entry name" value="Flavoprot_Pyr_Nucl_cyt_Rdtase"/>
</dbReference>
<evidence type="ECO:0000313" key="5">
    <source>
        <dbReference type="EMBL" id="TPG23658.1"/>
    </source>
</evidence>
<dbReference type="InterPro" id="IPR017938">
    <property type="entry name" value="Riboflavin_synthase-like_b-brl"/>
</dbReference>
<dbReference type="SUPFAM" id="SSF52343">
    <property type="entry name" value="Ferredoxin reductase-like, C-terminal NADP-linked domain"/>
    <property type="match status" value="1"/>
</dbReference>
<reference evidence="5 6" key="1">
    <citation type="journal article" date="2019" name="Environ. Microbiol.">
        <title>Species interactions and distinct microbial communities in high Arctic permafrost affected cryosols are associated with the CH4 and CO2 gas fluxes.</title>
        <authorList>
            <person name="Altshuler I."/>
            <person name="Hamel J."/>
            <person name="Turney S."/>
            <person name="Magnuson E."/>
            <person name="Levesque R."/>
            <person name="Greer C."/>
            <person name="Whyte L.G."/>
        </authorList>
    </citation>
    <scope>NUCLEOTIDE SEQUENCE [LARGE SCALE GENOMIC DNA]</scope>
    <source>
        <strain evidence="5 6">S06.C</strain>
    </source>
</reference>
<dbReference type="SUPFAM" id="SSF63380">
    <property type="entry name" value="Riboflavin synthase domain-like"/>
    <property type="match status" value="1"/>
</dbReference>
<name>A0A502DEF0_9BURK</name>
<comment type="caution">
    <text evidence="5">The sequence shown here is derived from an EMBL/GenBank/DDBJ whole genome shotgun (WGS) entry which is preliminary data.</text>
</comment>
<dbReference type="Proteomes" id="UP000319212">
    <property type="component" value="Unassembled WGS sequence"/>
</dbReference>
<dbReference type="PANTHER" id="PTHR47354:SF5">
    <property type="entry name" value="PROTEIN RFBI"/>
    <property type="match status" value="1"/>
</dbReference>
<comment type="cofactor">
    <cofactor evidence="1">
        <name>FAD</name>
        <dbReference type="ChEBI" id="CHEBI:57692"/>
    </cofactor>
</comment>
<evidence type="ECO:0000256" key="3">
    <source>
        <dbReference type="ARBA" id="ARBA00034078"/>
    </source>
</evidence>
<dbReference type="PROSITE" id="PS51384">
    <property type="entry name" value="FAD_FR"/>
    <property type="match status" value="1"/>
</dbReference>
<evidence type="ECO:0000259" key="4">
    <source>
        <dbReference type="PROSITE" id="PS51384"/>
    </source>
</evidence>
<dbReference type="GO" id="GO:0051537">
    <property type="term" value="F:2 iron, 2 sulfur cluster binding"/>
    <property type="evidence" value="ECO:0007669"/>
    <property type="project" value="UniProtKB-KW"/>
</dbReference>
<dbReference type="PANTHER" id="PTHR47354">
    <property type="entry name" value="NADH OXIDOREDUCTASE HCR"/>
    <property type="match status" value="1"/>
</dbReference>
<dbReference type="PRINTS" id="PR00371">
    <property type="entry name" value="FPNCR"/>
</dbReference>
<comment type="cofactor">
    <cofactor evidence="3">
        <name>[2Fe-2S] cluster</name>
        <dbReference type="ChEBI" id="CHEBI:190135"/>
    </cofactor>
</comment>
<keyword evidence="2" id="KW-0408">Iron</keyword>
<dbReference type="InterPro" id="IPR017927">
    <property type="entry name" value="FAD-bd_FR_type"/>
</dbReference>
<protein>
    <submittedName>
        <fullName evidence="5">Oxidoreductase</fullName>
    </submittedName>
</protein>
<dbReference type="InterPro" id="IPR008333">
    <property type="entry name" value="Cbr1-like_FAD-bd_dom"/>
</dbReference>
<evidence type="ECO:0000256" key="2">
    <source>
        <dbReference type="ARBA" id="ARBA00022714"/>
    </source>
</evidence>
<dbReference type="Gene3D" id="2.40.30.10">
    <property type="entry name" value="Translation factors"/>
    <property type="match status" value="1"/>
</dbReference>
<dbReference type="InterPro" id="IPR039261">
    <property type="entry name" value="FNR_nucleotide-bd"/>
</dbReference>